<keyword evidence="1" id="KW-0067">ATP-binding</keyword>
<dbReference type="OrthoDB" id="61110at2759"/>
<feature type="domain" description="Protein kinase" evidence="2">
    <location>
        <begin position="71"/>
        <end position="362"/>
    </location>
</feature>
<dbReference type="Pfam" id="PF07714">
    <property type="entry name" value="PK_Tyr_Ser-Thr"/>
    <property type="match status" value="1"/>
</dbReference>
<reference evidence="4" key="1">
    <citation type="journal article" date="2019" name="Nat. Commun.">
        <title>The genome of broomcorn millet.</title>
        <authorList>
            <person name="Zou C."/>
            <person name="Miki D."/>
            <person name="Li D."/>
            <person name="Tang Q."/>
            <person name="Xiao L."/>
            <person name="Rajput S."/>
            <person name="Deng P."/>
            <person name="Jia W."/>
            <person name="Huang R."/>
            <person name="Zhang M."/>
            <person name="Sun Y."/>
            <person name="Hu J."/>
            <person name="Fu X."/>
            <person name="Schnable P.S."/>
            <person name="Li F."/>
            <person name="Zhang H."/>
            <person name="Feng B."/>
            <person name="Zhu X."/>
            <person name="Liu R."/>
            <person name="Schnable J.C."/>
            <person name="Zhu J.-K."/>
            <person name="Zhang H."/>
        </authorList>
    </citation>
    <scope>NUCLEOTIDE SEQUENCE [LARGE SCALE GENOMIC DNA]</scope>
</reference>
<dbReference type="Proteomes" id="UP000275267">
    <property type="component" value="Unassembled WGS sequence"/>
</dbReference>
<dbReference type="InterPro" id="IPR001245">
    <property type="entry name" value="Ser-Thr/Tyr_kinase_cat_dom"/>
</dbReference>
<accession>A0A3L6PFU7</accession>
<dbReference type="Gene3D" id="1.10.510.10">
    <property type="entry name" value="Transferase(Phosphotransferase) domain 1"/>
    <property type="match status" value="2"/>
</dbReference>
<dbReference type="EMBL" id="PQIB02000018">
    <property type="protein sequence ID" value="RLM55306.1"/>
    <property type="molecule type" value="Genomic_DNA"/>
</dbReference>
<sequence length="362" mass="38505">MMGAVSGHAVGHASGASLALETNWFPMSAAASGTLWEDDDSVSEQESVQSSFKDPAEEFTFAQLEAATKGFALEAKIGEGSFGAVYHGKLPDGREVAIKRDDSGRRARWFQESALEPKLKLALVSHLNHKHLVGLVGYCEVNEELLLVYEYAQNGALCDHLHPKATATPSASPPSPVVSSWKLRIKILLDASRGIEYLHSYPELPQIHGEIKSSNILLDAEWTARVSDFGLPLMDSEEQVAAHLTEKTDVYSFGLVMLEVLTGFDDEADDGGRPAVSLVDYAVPSIVAGELGKVLDPRAPEPAAHEAEAVGLVAYAAVHCVCLEGKDRPAMAAIVASLETALSLCEGSCGGDFGSSRSSASV</sequence>
<dbReference type="SUPFAM" id="SSF56112">
    <property type="entry name" value="Protein kinase-like (PK-like)"/>
    <property type="match status" value="1"/>
</dbReference>
<keyword evidence="4" id="KW-1185">Reference proteome</keyword>
<comment type="caution">
    <text evidence="3">The sequence shown here is derived from an EMBL/GenBank/DDBJ whole genome shotgun (WGS) entry which is preliminary data.</text>
</comment>
<dbReference type="AlphaFoldDB" id="A0A3L6PFU7"/>
<gene>
    <name evidence="3" type="ORF">C2845_PM10G14930</name>
</gene>
<evidence type="ECO:0000313" key="3">
    <source>
        <dbReference type="EMBL" id="RLM55306.1"/>
    </source>
</evidence>
<keyword evidence="1" id="KW-0547">Nucleotide-binding</keyword>
<organism evidence="3 4">
    <name type="scientific">Panicum miliaceum</name>
    <name type="common">Proso millet</name>
    <name type="synonym">Broomcorn millet</name>
    <dbReference type="NCBI Taxonomy" id="4540"/>
    <lineage>
        <taxon>Eukaryota</taxon>
        <taxon>Viridiplantae</taxon>
        <taxon>Streptophyta</taxon>
        <taxon>Embryophyta</taxon>
        <taxon>Tracheophyta</taxon>
        <taxon>Spermatophyta</taxon>
        <taxon>Magnoliopsida</taxon>
        <taxon>Liliopsida</taxon>
        <taxon>Poales</taxon>
        <taxon>Poaceae</taxon>
        <taxon>PACMAD clade</taxon>
        <taxon>Panicoideae</taxon>
        <taxon>Panicodae</taxon>
        <taxon>Paniceae</taxon>
        <taxon>Panicinae</taxon>
        <taxon>Panicum</taxon>
        <taxon>Panicum sect. Panicum</taxon>
    </lineage>
</organism>
<dbReference type="GO" id="GO:0005524">
    <property type="term" value="F:ATP binding"/>
    <property type="evidence" value="ECO:0007669"/>
    <property type="project" value="UniProtKB-UniRule"/>
</dbReference>
<name>A0A3L6PFU7_PANMI</name>
<dbReference type="GO" id="GO:0004672">
    <property type="term" value="F:protein kinase activity"/>
    <property type="evidence" value="ECO:0007669"/>
    <property type="project" value="InterPro"/>
</dbReference>
<dbReference type="PANTHER" id="PTHR46146:SF3">
    <property type="entry name" value="SERINE_THREONINE-PROTEIN KINASE-LIKE PROTEIN CCR3-RELATED"/>
    <property type="match status" value="1"/>
</dbReference>
<dbReference type="InterPro" id="IPR017441">
    <property type="entry name" value="Protein_kinase_ATP_BS"/>
</dbReference>
<dbReference type="InterPro" id="IPR011009">
    <property type="entry name" value="Kinase-like_dom_sf"/>
</dbReference>
<dbReference type="PROSITE" id="PS00107">
    <property type="entry name" value="PROTEIN_KINASE_ATP"/>
    <property type="match status" value="1"/>
</dbReference>
<proteinExistence type="predicted"/>
<dbReference type="PROSITE" id="PS50011">
    <property type="entry name" value="PROTEIN_KINASE_DOM"/>
    <property type="match status" value="1"/>
</dbReference>
<evidence type="ECO:0000313" key="4">
    <source>
        <dbReference type="Proteomes" id="UP000275267"/>
    </source>
</evidence>
<dbReference type="PANTHER" id="PTHR46146">
    <property type="entry name" value="SERINE/THREONINE-PROTEIN KINASE-LIKE PROTEIN CCR4"/>
    <property type="match status" value="1"/>
</dbReference>
<protein>
    <submittedName>
        <fullName evidence="3">Serine/threonine-protein kinase-like protein CCR3</fullName>
    </submittedName>
</protein>
<evidence type="ECO:0000259" key="2">
    <source>
        <dbReference type="PROSITE" id="PS50011"/>
    </source>
</evidence>
<dbReference type="Gene3D" id="3.30.200.20">
    <property type="entry name" value="Phosphorylase Kinase, domain 1"/>
    <property type="match status" value="1"/>
</dbReference>
<feature type="binding site" evidence="1">
    <location>
        <position position="99"/>
    </location>
    <ligand>
        <name>ATP</name>
        <dbReference type="ChEBI" id="CHEBI:30616"/>
    </ligand>
</feature>
<dbReference type="InterPro" id="IPR000719">
    <property type="entry name" value="Prot_kinase_dom"/>
</dbReference>
<evidence type="ECO:0000256" key="1">
    <source>
        <dbReference type="PROSITE-ProRule" id="PRU10141"/>
    </source>
</evidence>
<dbReference type="STRING" id="4540.A0A3L6PFU7"/>